<proteinExistence type="predicted"/>
<reference evidence="1 2" key="1">
    <citation type="submission" date="2013-09" db="EMBL/GenBank/DDBJ databases">
        <title>Corchorus capsularis genome sequencing.</title>
        <authorList>
            <person name="Alam M."/>
            <person name="Haque M.S."/>
            <person name="Islam M.S."/>
            <person name="Emdad E.M."/>
            <person name="Islam M.M."/>
            <person name="Ahmed B."/>
            <person name="Halim A."/>
            <person name="Hossen Q.M.M."/>
            <person name="Hossain M.Z."/>
            <person name="Ahmed R."/>
            <person name="Khan M.M."/>
            <person name="Islam R."/>
            <person name="Rashid M.M."/>
            <person name="Khan S.A."/>
            <person name="Rahman M.S."/>
            <person name="Alam M."/>
        </authorList>
    </citation>
    <scope>NUCLEOTIDE SEQUENCE [LARGE SCALE GENOMIC DNA]</scope>
    <source>
        <strain evidence="2">cv. CVL-1</strain>
        <tissue evidence="1">Whole seedling</tissue>
    </source>
</reference>
<dbReference type="Gramene" id="OMO55645">
    <property type="protein sequence ID" value="OMO55645"/>
    <property type="gene ID" value="CCACVL1_27119"/>
</dbReference>
<dbReference type="Proteomes" id="UP000188268">
    <property type="component" value="Unassembled WGS sequence"/>
</dbReference>
<dbReference type="AlphaFoldDB" id="A0A1R3GC34"/>
<dbReference type="GO" id="GO:0016301">
    <property type="term" value="F:kinase activity"/>
    <property type="evidence" value="ECO:0007669"/>
    <property type="project" value="UniProtKB-KW"/>
</dbReference>
<organism evidence="1 2">
    <name type="scientific">Corchorus capsularis</name>
    <name type="common">Jute</name>
    <dbReference type="NCBI Taxonomy" id="210143"/>
    <lineage>
        <taxon>Eukaryota</taxon>
        <taxon>Viridiplantae</taxon>
        <taxon>Streptophyta</taxon>
        <taxon>Embryophyta</taxon>
        <taxon>Tracheophyta</taxon>
        <taxon>Spermatophyta</taxon>
        <taxon>Magnoliopsida</taxon>
        <taxon>eudicotyledons</taxon>
        <taxon>Gunneridae</taxon>
        <taxon>Pentapetalae</taxon>
        <taxon>rosids</taxon>
        <taxon>malvids</taxon>
        <taxon>Malvales</taxon>
        <taxon>Malvaceae</taxon>
        <taxon>Grewioideae</taxon>
        <taxon>Apeibeae</taxon>
        <taxon>Corchorus</taxon>
    </lineage>
</organism>
<protein>
    <submittedName>
        <fullName evidence="1">Putative kinase</fullName>
    </submittedName>
</protein>
<evidence type="ECO:0000313" key="2">
    <source>
        <dbReference type="Proteomes" id="UP000188268"/>
    </source>
</evidence>
<name>A0A1R3GC34_COCAP</name>
<keyword evidence="1" id="KW-0808">Transferase</keyword>
<comment type="caution">
    <text evidence="1">The sequence shown here is derived from an EMBL/GenBank/DDBJ whole genome shotgun (WGS) entry which is preliminary data.</text>
</comment>
<keyword evidence="1" id="KW-0418">Kinase</keyword>
<gene>
    <name evidence="1" type="ORF">CCACVL1_27119</name>
</gene>
<sequence length="107" mass="11840">MAPFISKIDLKLLSISFMHGKVQVDHPVTYSNCGGDRDRDNDNNGTSVDLRGTPFYLSNIFTRFASVGCGNFATTSRNQTDVIGGLKLFRVKPFIEDLAYGYSDYCG</sequence>
<keyword evidence="2" id="KW-1185">Reference proteome</keyword>
<dbReference type="EMBL" id="AWWV01014617">
    <property type="protein sequence ID" value="OMO55645.1"/>
    <property type="molecule type" value="Genomic_DNA"/>
</dbReference>
<accession>A0A1R3GC34</accession>
<evidence type="ECO:0000313" key="1">
    <source>
        <dbReference type="EMBL" id="OMO55645.1"/>
    </source>
</evidence>